<keyword evidence="4 9" id="KW-0479">Metal-binding</keyword>
<sequence>MFYLVSYDIPDDRRRTRLAKTLKDYGGRVQYSVFECLLNQELFDKMIGRIETIIMEAEDSVRIYGLCANCERVIKVIGTGEVSHDEDVYIL</sequence>
<dbReference type="HAMAP" id="MF_01471">
    <property type="entry name" value="Cas2"/>
    <property type="match status" value="1"/>
</dbReference>
<dbReference type="NCBIfam" id="TIGR01573">
    <property type="entry name" value="cas2"/>
    <property type="match status" value="1"/>
</dbReference>
<protein>
    <recommendedName>
        <fullName evidence="9">CRISPR-associated endoribonuclease Cas2</fullName>
        <ecNumber evidence="9">3.1.-.-</ecNumber>
    </recommendedName>
</protein>
<evidence type="ECO:0000256" key="10">
    <source>
        <dbReference type="PIRNR" id="PIRNR032582"/>
    </source>
</evidence>
<dbReference type="GO" id="GO:0051607">
    <property type="term" value="P:defense response to virus"/>
    <property type="evidence" value="ECO:0007669"/>
    <property type="project" value="UniProtKB-UniRule"/>
</dbReference>
<dbReference type="GO" id="GO:0046872">
    <property type="term" value="F:metal ion binding"/>
    <property type="evidence" value="ECO:0007669"/>
    <property type="project" value="UniProtKB-UniRule"/>
</dbReference>
<dbReference type="GO" id="GO:0043571">
    <property type="term" value="P:maintenance of CRISPR repeat elements"/>
    <property type="evidence" value="ECO:0007669"/>
    <property type="project" value="UniProtKB-UniRule"/>
</dbReference>
<comment type="cofactor">
    <cofactor evidence="1 9">
        <name>Mg(2+)</name>
        <dbReference type="ChEBI" id="CHEBI:18420"/>
    </cofactor>
</comment>
<dbReference type="PANTHER" id="PTHR34405">
    <property type="entry name" value="CRISPR-ASSOCIATED ENDORIBONUCLEASE CAS2"/>
    <property type="match status" value="1"/>
</dbReference>
<evidence type="ECO:0000256" key="5">
    <source>
        <dbReference type="ARBA" id="ARBA00022759"/>
    </source>
</evidence>
<evidence type="ECO:0000313" key="11">
    <source>
        <dbReference type="EMBL" id="CBX29217.1"/>
    </source>
</evidence>
<dbReference type="GO" id="GO:0004521">
    <property type="term" value="F:RNA endonuclease activity"/>
    <property type="evidence" value="ECO:0007669"/>
    <property type="project" value="UniProtKB-UniRule"/>
</dbReference>
<comment type="function">
    <text evidence="9">CRISPR (clustered regularly interspaced short palindromic repeat), is an adaptive immune system that provides protection against mobile genetic elements (viruses, transposable elements and conjugative plasmids). CRISPR clusters contain sequences complementary to antecedent mobile elements and target invading nucleic acids. CRISPR clusters are transcribed and processed into CRISPR RNA (crRNA). Functions as a ssRNA-specific endoribonuclease. Involved in the integration of spacer DNA into the CRISPR cassette.</text>
</comment>
<reference evidence="11" key="1">
    <citation type="journal article" date="2011" name="Environ. Microbiol.">
        <title>Genomic insights into the metabolic potential of the polycyclic aromatic hydrocarbon degrading sulfate-reducing Deltaproteobacterium N47.</title>
        <authorList>
            <person name="Bergmann F."/>
            <person name="Selesi D."/>
            <person name="Weinmaier T."/>
            <person name="Tischler P."/>
            <person name="Rattei T."/>
            <person name="Meckenstock R.U."/>
        </authorList>
    </citation>
    <scope>NUCLEOTIDE SEQUENCE</scope>
</reference>
<evidence type="ECO:0000256" key="8">
    <source>
        <dbReference type="ARBA" id="ARBA00023118"/>
    </source>
</evidence>
<gene>
    <name evidence="9" type="primary">cas2</name>
    <name evidence="12" type="ORF">N47_E47680</name>
    <name evidence="11" type="ORF">N47_J01980</name>
</gene>
<evidence type="ECO:0000256" key="1">
    <source>
        <dbReference type="ARBA" id="ARBA00001946"/>
    </source>
</evidence>
<dbReference type="SUPFAM" id="SSF143430">
    <property type="entry name" value="TTP0101/SSO1404-like"/>
    <property type="match status" value="1"/>
</dbReference>
<evidence type="ECO:0000256" key="3">
    <source>
        <dbReference type="ARBA" id="ARBA00022722"/>
    </source>
</evidence>
<keyword evidence="3 9" id="KW-0540">Nuclease</keyword>
<dbReference type="PIRSF" id="PIRSF032582">
    <property type="entry name" value="Cas2"/>
    <property type="match status" value="1"/>
</dbReference>
<name>E1YF73_9BACT</name>
<keyword evidence="6 9" id="KW-0378">Hydrolase</keyword>
<dbReference type="PANTHER" id="PTHR34405:SF3">
    <property type="entry name" value="CRISPR-ASSOCIATED ENDORIBONUCLEASE CAS2 3"/>
    <property type="match status" value="1"/>
</dbReference>
<dbReference type="Gene3D" id="3.30.70.240">
    <property type="match status" value="1"/>
</dbReference>
<dbReference type="EMBL" id="FR695872">
    <property type="protein sequence ID" value="CBX29217.1"/>
    <property type="molecule type" value="Genomic_DNA"/>
</dbReference>
<keyword evidence="8 9" id="KW-0051">Antiviral defense</keyword>
<dbReference type="GO" id="GO:0016787">
    <property type="term" value="F:hydrolase activity"/>
    <property type="evidence" value="ECO:0007669"/>
    <property type="project" value="UniProtKB-KW"/>
</dbReference>
<evidence type="ECO:0000256" key="9">
    <source>
        <dbReference type="HAMAP-Rule" id="MF_01471"/>
    </source>
</evidence>
<accession>E1YF73</accession>
<evidence type="ECO:0000313" key="12">
    <source>
        <dbReference type="EMBL" id="CBX31256.1"/>
    </source>
</evidence>
<organism evidence="11">
    <name type="scientific">uncultured Desulfobacterium sp</name>
    <dbReference type="NCBI Taxonomy" id="201089"/>
    <lineage>
        <taxon>Bacteria</taxon>
        <taxon>Pseudomonadati</taxon>
        <taxon>Thermodesulfobacteriota</taxon>
        <taxon>Desulfobacteria</taxon>
        <taxon>Desulfobacterales</taxon>
        <taxon>Desulfobacteriaceae</taxon>
        <taxon>Desulfobacterium</taxon>
        <taxon>environmental samples</taxon>
    </lineage>
</organism>
<comment type="similarity">
    <text evidence="2 9 10">Belongs to the CRISPR-associated endoribonuclease Cas2 protein family.</text>
</comment>
<evidence type="ECO:0000256" key="4">
    <source>
        <dbReference type="ARBA" id="ARBA00022723"/>
    </source>
</evidence>
<dbReference type="InterPro" id="IPR019199">
    <property type="entry name" value="Virulence_VapD/CRISPR_Cas2"/>
</dbReference>
<evidence type="ECO:0000256" key="7">
    <source>
        <dbReference type="ARBA" id="ARBA00022842"/>
    </source>
</evidence>
<dbReference type="AlphaFoldDB" id="E1YF73"/>
<dbReference type="EMBL" id="FR695877">
    <property type="protein sequence ID" value="CBX31256.1"/>
    <property type="molecule type" value="Genomic_DNA"/>
</dbReference>
<feature type="binding site" evidence="9">
    <location>
        <position position="8"/>
    </location>
    <ligand>
        <name>Mg(2+)</name>
        <dbReference type="ChEBI" id="CHEBI:18420"/>
        <note>catalytic</note>
    </ligand>
</feature>
<dbReference type="InterPro" id="IPR021127">
    <property type="entry name" value="CRISPR_associated_Cas2"/>
</dbReference>
<keyword evidence="7 9" id="KW-0460">Magnesium</keyword>
<evidence type="ECO:0000256" key="6">
    <source>
        <dbReference type="ARBA" id="ARBA00022801"/>
    </source>
</evidence>
<evidence type="ECO:0000256" key="2">
    <source>
        <dbReference type="ARBA" id="ARBA00009959"/>
    </source>
</evidence>
<keyword evidence="5 9" id="KW-0255">Endonuclease</keyword>
<proteinExistence type="inferred from homology"/>
<comment type="subunit">
    <text evidence="9">Homodimer, forms a heterotetramer with a Cas1 homodimer.</text>
</comment>
<dbReference type="CDD" id="cd09725">
    <property type="entry name" value="Cas2_I_II_III"/>
    <property type="match status" value="1"/>
</dbReference>
<dbReference type="EC" id="3.1.-.-" evidence="9"/>
<dbReference type="Pfam" id="PF09827">
    <property type="entry name" value="CRISPR_Cas2"/>
    <property type="match status" value="1"/>
</dbReference>